<accession>A0A1I3CN73</accession>
<protein>
    <submittedName>
        <fullName evidence="6">Manganese/zinc/iron transport system ATP-binding protein</fullName>
    </submittedName>
</protein>
<name>A0A1I3CN73_9LACT</name>
<keyword evidence="2" id="KW-0813">Transport</keyword>
<dbReference type="InterPro" id="IPR003439">
    <property type="entry name" value="ABC_transporter-like_ATP-bd"/>
</dbReference>
<organism evidence="6 7">
    <name type="scientific">Pisciglobus halotolerans</name>
    <dbReference type="NCBI Taxonomy" id="745365"/>
    <lineage>
        <taxon>Bacteria</taxon>
        <taxon>Bacillati</taxon>
        <taxon>Bacillota</taxon>
        <taxon>Bacilli</taxon>
        <taxon>Lactobacillales</taxon>
        <taxon>Carnobacteriaceae</taxon>
    </lineage>
</organism>
<sequence length="252" mass="28045">MSEEAITLKHLTVAYQSVPVLWDVSLGFKKGKMTAIIGPNGAGKSTLIKAMLQLIKPLTGEVAFSLNDHQMAPYKEVKQQVAYVPQNSSVDWDFPTTVLDVVTMGRYGRLGWFKRAKKADKEIAAQQLAKVGMQTFADRQISQLSGGQRQRVFLARALAQEADIYLLDEPLAGVDMKTERIIMNLLHELVAEGKTVIVVHHDLQTVEEYFDEVVFINRSLMAAGSVSSAFTDKNIEETYRTDQNVGERSAQP</sequence>
<dbReference type="Proteomes" id="UP000198668">
    <property type="component" value="Unassembled WGS sequence"/>
</dbReference>
<dbReference type="AlphaFoldDB" id="A0A1I3CN73"/>
<reference evidence="6 7" key="1">
    <citation type="submission" date="2016-10" db="EMBL/GenBank/DDBJ databases">
        <authorList>
            <person name="de Groot N.N."/>
        </authorList>
    </citation>
    <scope>NUCLEOTIDE SEQUENCE [LARGE SCALE GENOMIC DNA]</scope>
    <source>
        <strain evidence="6 7">DSM 27630</strain>
    </source>
</reference>
<dbReference type="Gene3D" id="3.40.50.300">
    <property type="entry name" value="P-loop containing nucleotide triphosphate hydrolases"/>
    <property type="match status" value="1"/>
</dbReference>
<dbReference type="PANTHER" id="PTHR42734:SF5">
    <property type="entry name" value="IRON TRANSPORT SYSTEM ATP-BINDING PROTEIN HI_0361-RELATED"/>
    <property type="match status" value="1"/>
</dbReference>
<comment type="similarity">
    <text evidence="1">Belongs to the ABC transporter superfamily.</text>
</comment>
<dbReference type="SMART" id="SM00382">
    <property type="entry name" value="AAA"/>
    <property type="match status" value="1"/>
</dbReference>
<evidence type="ECO:0000256" key="1">
    <source>
        <dbReference type="ARBA" id="ARBA00005417"/>
    </source>
</evidence>
<dbReference type="GO" id="GO:0016887">
    <property type="term" value="F:ATP hydrolysis activity"/>
    <property type="evidence" value="ECO:0007669"/>
    <property type="project" value="InterPro"/>
</dbReference>
<proteinExistence type="inferred from homology"/>
<dbReference type="InterPro" id="IPR050153">
    <property type="entry name" value="Metal_Ion_Import_ABC"/>
</dbReference>
<dbReference type="Pfam" id="PF00005">
    <property type="entry name" value="ABC_tran"/>
    <property type="match status" value="1"/>
</dbReference>
<evidence type="ECO:0000256" key="3">
    <source>
        <dbReference type="ARBA" id="ARBA00022741"/>
    </source>
</evidence>
<dbReference type="CDD" id="cd03235">
    <property type="entry name" value="ABC_Metallic_Cations"/>
    <property type="match status" value="1"/>
</dbReference>
<keyword evidence="3" id="KW-0547">Nucleotide-binding</keyword>
<dbReference type="SUPFAM" id="SSF52540">
    <property type="entry name" value="P-loop containing nucleoside triphosphate hydrolases"/>
    <property type="match status" value="1"/>
</dbReference>
<gene>
    <name evidence="6" type="ORF">SAMN04489868_12024</name>
</gene>
<dbReference type="InterPro" id="IPR027417">
    <property type="entry name" value="P-loop_NTPase"/>
</dbReference>
<evidence type="ECO:0000256" key="4">
    <source>
        <dbReference type="ARBA" id="ARBA00022840"/>
    </source>
</evidence>
<dbReference type="InterPro" id="IPR003593">
    <property type="entry name" value="AAA+_ATPase"/>
</dbReference>
<dbReference type="RefSeq" id="WP_092092617.1">
    <property type="nucleotide sequence ID" value="NZ_FOQE01000020.1"/>
</dbReference>
<evidence type="ECO:0000256" key="2">
    <source>
        <dbReference type="ARBA" id="ARBA00022448"/>
    </source>
</evidence>
<dbReference type="PROSITE" id="PS00211">
    <property type="entry name" value="ABC_TRANSPORTER_1"/>
    <property type="match status" value="1"/>
</dbReference>
<evidence type="ECO:0000313" key="6">
    <source>
        <dbReference type="EMBL" id="SFH75838.1"/>
    </source>
</evidence>
<dbReference type="EMBL" id="FOQE01000020">
    <property type="protein sequence ID" value="SFH75838.1"/>
    <property type="molecule type" value="Genomic_DNA"/>
</dbReference>
<dbReference type="InterPro" id="IPR017871">
    <property type="entry name" value="ABC_transporter-like_CS"/>
</dbReference>
<keyword evidence="4 6" id="KW-0067">ATP-binding</keyword>
<dbReference type="PANTHER" id="PTHR42734">
    <property type="entry name" value="METAL TRANSPORT SYSTEM ATP-BINDING PROTEIN TM_0124-RELATED"/>
    <property type="match status" value="1"/>
</dbReference>
<dbReference type="PROSITE" id="PS50893">
    <property type="entry name" value="ABC_TRANSPORTER_2"/>
    <property type="match status" value="1"/>
</dbReference>
<keyword evidence="7" id="KW-1185">Reference proteome</keyword>
<dbReference type="FunFam" id="3.40.50.300:FF:000134">
    <property type="entry name" value="Iron-enterobactin ABC transporter ATP-binding protein"/>
    <property type="match status" value="1"/>
</dbReference>
<feature type="domain" description="ABC transporter" evidence="5">
    <location>
        <begin position="6"/>
        <end position="243"/>
    </location>
</feature>
<evidence type="ECO:0000313" key="7">
    <source>
        <dbReference type="Proteomes" id="UP000198668"/>
    </source>
</evidence>
<evidence type="ECO:0000259" key="5">
    <source>
        <dbReference type="PROSITE" id="PS50893"/>
    </source>
</evidence>
<dbReference type="OrthoDB" id="9806726at2"/>
<dbReference type="GO" id="GO:0005524">
    <property type="term" value="F:ATP binding"/>
    <property type="evidence" value="ECO:0007669"/>
    <property type="project" value="UniProtKB-KW"/>
</dbReference>